<reference evidence="4 5" key="1">
    <citation type="submission" date="2018-12" db="EMBL/GenBank/DDBJ databases">
        <title>Draft genome sequence of Xylaria grammica IHI A82.</title>
        <authorList>
            <person name="Buettner E."/>
            <person name="Kellner H."/>
        </authorList>
    </citation>
    <scope>NUCLEOTIDE SEQUENCE [LARGE SCALE GENOMIC DNA]</scope>
    <source>
        <strain evidence="4 5">IHI A82</strain>
    </source>
</reference>
<evidence type="ECO:0000313" key="4">
    <source>
        <dbReference type="EMBL" id="RWA06772.1"/>
    </source>
</evidence>
<dbReference type="Proteomes" id="UP000286045">
    <property type="component" value="Unassembled WGS sequence"/>
</dbReference>
<organism evidence="4 5">
    <name type="scientific">Xylaria grammica</name>
    <dbReference type="NCBI Taxonomy" id="363999"/>
    <lineage>
        <taxon>Eukaryota</taxon>
        <taxon>Fungi</taxon>
        <taxon>Dikarya</taxon>
        <taxon>Ascomycota</taxon>
        <taxon>Pezizomycotina</taxon>
        <taxon>Sordariomycetes</taxon>
        <taxon>Xylariomycetidae</taxon>
        <taxon>Xylariales</taxon>
        <taxon>Xylariaceae</taxon>
        <taxon>Xylaria</taxon>
    </lineage>
</organism>
<dbReference type="Pfam" id="PF24883">
    <property type="entry name" value="NPHP3_N"/>
    <property type="match status" value="1"/>
</dbReference>
<dbReference type="PANTHER" id="PTHR40619">
    <property type="entry name" value="FUNGAL STAND N-TERMINAL GOODBYE DOMAIN-CONTAINING PROTEIN"/>
    <property type="match status" value="1"/>
</dbReference>
<name>A0A439CX21_9PEZI</name>
<feature type="domain" description="Nephrocystin 3-like N-terminal" evidence="3">
    <location>
        <begin position="398"/>
        <end position="581"/>
    </location>
</feature>
<comment type="caution">
    <text evidence="4">The sequence shown here is derived from an EMBL/GenBank/DDBJ whole genome shotgun (WGS) entry which is preliminary data.</text>
</comment>
<evidence type="ECO:0000313" key="5">
    <source>
        <dbReference type="Proteomes" id="UP000286045"/>
    </source>
</evidence>
<gene>
    <name evidence="4" type="ORF">EKO27_g8337</name>
</gene>
<protein>
    <recommendedName>
        <fullName evidence="3">Nephrocystin 3-like N-terminal domain-containing protein</fullName>
    </recommendedName>
</protein>
<evidence type="ECO:0000256" key="1">
    <source>
        <dbReference type="ARBA" id="ARBA00022737"/>
    </source>
</evidence>
<dbReference type="AlphaFoldDB" id="A0A439CX21"/>
<proteinExistence type="predicted"/>
<dbReference type="PANTHER" id="PTHR40619:SF3">
    <property type="entry name" value="FUNGAL STAND N-TERMINAL GOODBYE DOMAIN-CONTAINING PROTEIN"/>
    <property type="match status" value="1"/>
</dbReference>
<feature type="region of interest" description="Disordered" evidence="2">
    <location>
        <begin position="270"/>
        <end position="294"/>
    </location>
</feature>
<evidence type="ECO:0000256" key="2">
    <source>
        <dbReference type="SAM" id="MobiDB-lite"/>
    </source>
</evidence>
<dbReference type="EMBL" id="RYZI01000309">
    <property type="protein sequence ID" value="RWA06772.1"/>
    <property type="molecule type" value="Genomic_DNA"/>
</dbReference>
<keyword evidence="5" id="KW-1185">Reference proteome</keyword>
<evidence type="ECO:0000259" key="3">
    <source>
        <dbReference type="Pfam" id="PF24883"/>
    </source>
</evidence>
<sequence length="628" mass="71224">MLMGYRLRADGRSDETEVIPKRFRRRALAAGMDIASEVIDIFPEEFGLGVIKGCLALVFEACQRRSENRQKIMDAFETVPDALITINTAYLFLDPEDDDKDILRVFFVTLVEDLPFLIQKLLGQEKWYQKIASALLLHIPEQLAIDDILSDWATKMTALKERVQRMKIKILGKLGLKIDGIKTQVDSSEKKIIAEIKSSQSALKDQVMDSEAGIITLLSQHKDSIQLMMTRIQSQDEQIRIFGAMADKASTAAMTGLMREAQNAYRQVKREQQDKERLEQKLHQKEEELRQKEDSWNKERGLFHQELEHSHRNEAQLRRDGELYRRENTKLYVHNRELSRQVSSQSLSDKAHSTVDSSATVTQMQLLGAIGVSLNVMWRDLDRVAQQAIHFDAESQGKAQWLIKTTEFSNWMQGRRSSILLADGATTGHIMLVSPMSGLCAALVSSLADDSSGTITLSFFAGLHVGTDSTHHDINGPQGMMRSLIVQLLSSSLLKPNLEFLTPDGLKVYQRHDLKSLCNLFVRLIQQLPSGVDVFCIIDGISWYEQNPWLSGLRSVTGMFEYLMEKLDPKYTAILKILMTSHGSSIEIVHRTRAIEKGRFWRHVTLAAGHIHPGVSLRKSQNQRHDST</sequence>
<accession>A0A439CX21</accession>
<keyword evidence="1" id="KW-0677">Repeat</keyword>
<dbReference type="STRING" id="363999.A0A439CX21"/>
<dbReference type="InterPro" id="IPR056884">
    <property type="entry name" value="NPHP3-like_N"/>
</dbReference>